<dbReference type="InterPro" id="IPR018649">
    <property type="entry name" value="SHOCT"/>
</dbReference>
<dbReference type="EMBL" id="QQWG01000012">
    <property type="protein sequence ID" value="RRG20518.1"/>
    <property type="molecule type" value="Genomic_DNA"/>
</dbReference>
<dbReference type="Pfam" id="PF09851">
    <property type="entry name" value="SHOCT"/>
    <property type="match status" value="1"/>
</dbReference>
<dbReference type="Proteomes" id="UP000285794">
    <property type="component" value="Unassembled WGS sequence"/>
</dbReference>
<feature type="domain" description="SHOCT" evidence="1">
    <location>
        <begin position="170"/>
        <end position="197"/>
    </location>
</feature>
<sequence>MINNKLKTKLALLFLSSILLSSCGVIIGGSRYHAHVTVENHPDAVITYEGKAKGIGQADFLVPRIDADFLTIKVKEPGCDEQAFDFTEKSFRGWTLVGTIVTWTGTIGGIPVPWGLIVDGASGSFWKPSVHESGVSKIDYKNFHYNLNYTGCPDNYKESPTEIIIKSKAERLTQLKKLLDEGILTQEEFDAEKKKILAE</sequence>
<name>A0A425XZC5_9BACT</name>
<reference evidence="2 3" key="1">
    <citation type="submission" date="2018-07" db="EMBL/GenBank/DDBJ databases">
        <title>Draft genome sequence of Ancylomarina sp. M1P.</title>
        <authorList>
            <person name="Yadav S."/>
            <person name="Villanueva L."/>
            <person name="Damste J.S.S."/>
        </authorList>
    </citation>
    <scope>NUCLEOTIDE SEQUENCE [LARGE SCALE GENOMIC DNA]</scope>
    <source>
        <strain evidence="2 3">M1P</strain>
    </source>
</reference>
<dbReference type="OrthoDB" id="1119078at2"/>
<comment type="caution">
    <text evidence="2">The sequence shown here is derived from an EMBL/GenBank/DDBJ whole genome shotgun (WGS) entry which is preliminary data.</text>
</comment>
<evidence type="ECO:0000259" key="1">
    <source>
        <dbReference type="Pfam" id="PF09851"/>
    </source>
</evidence>
<protein>
    <submittedName>
        <fullName evidence="2">SHOCT domain-containing protein</fullName>
    </submittedName>
</protein>
<organism evidence="2 3">
    <name type="scientific">Ancylomarina euxinus</name>
    <dbReference type="NCBI Taxonomy" id="2283627"/>
    <lineage>
        <taxon>Bacteria</taxon>
        <taxon>Pseudomonadati</taxon>
        <taxon>Bacteroidota</taxon>
        <taxon>Bacteroidia</taxon>
        <taxon>Marinilabiliales</taxon>
        <taxon>Marinifilaceae</taxon>
        <taxon>Ancylomarina</taxon>
    </lineage>
</organism>
<dbReference type="RefSeq" id="WP_125031181.1">
    <property type="nucleotide sequence ID" value="NZ_JAPXVP010000005.1"/>
</dbReference>
<keyword evidence="3" id="KW-1185">Reference proteome</keyword>
<dbReference type="PROSITE" id="PS51257">
    <property type="entry name" value="PROKAR_LIPOPROTEIN"/>
    <property type="match status" value="1"/>
</dbReference>
<proteinExistence type="predicted"/>
<accession>A0A425XZC5</accession>
<dbReference type="AlphaFoldDB" id="A0A425XZC5"/>
<evidence type="ECO:0000313" key="2">
    <source>
        <dbReference type="EMBL" id="RRG20518.1"/>
    </source>
</evidence>
<evidence type="ECO:0000313" key="3">
    <source>
        <dbReference type="Proteomes" id="UP000285794"/>
    </source>
</evidence>
<gene>
    <name evidence="2" type="ORF">DWB61_12305</name>
</gene>